<evidence type="ECO:0000256" key="1">
    <source>
        <dbReference type="ARBA" id="ARBA00004141"/>
    </source>
</evidence>
<keyword evidence="6 8" id="KW-0472">Membrane</keyword>
<dbReference type="InterPro" id="IPR001594">
    <property type="entry name" value="Palmitoyltrfase_DHHC"/>
</dbReference>
<gene>
    <name evidence="10" type="ORF">J5N97_023518</name>
</gene>
<organism evidence="10 11">
    <name type="scientific">Dioscorea zingiberensis</name>
    <dbReference type="NCBI Taxonomy" id="325984"/>
    <lineage>
        <taxon>Eukaryota</taxon>
        <taxon>Viridiplantae</taxon>
        <taxon>Streptophyta</taxon>
        <taxon>Embryophyta</taxon>
        <taxon>Tracheophyta</taxon>
        <taxon>Spermatophyta</taxon>
        <taxon>Magnoliopsida</taxon>
        <taxon>Liliopsida</taxon>
        <taxon>Dioscoreales</taxon>
        <taxon>Dioscoreaceae</taxon>
        <taxon>Dioscorea</taxon>
    </lineage>
</organism>
<dbReference type="Proteomes" id="UP001085076">
    <property type="component" value="Miscellaneous, Linkage group lg07"/>
</dbReference>
<comment type="caution">
    <text evidence="10">The sequence shown here is derived from an EMBL/GenBank/DDBJ whole genome shotgun (WGS) entry which is preliminary data.</text>
</comment>
<evidence type="ECO:0000256" key="3">
    <source>
        <dbReference type="ARBA" id="ARBA00022679"/>
    </source>
</evidence>
<dbReference type="EMBL" id="JAGGNH010000007">
    <property type="protein sequence ID" value="KAJ0966601.1"/>
    <property type="molecule type" value="Genomic_DNA"/>
</dbReference>
<comment type="catalytic activity">
    <reaction evidence="8">
        <text>L-cysteinyl-[protein] + hexadecanoyl-CoA = S-hexadecanoyl-L-cysteinyl-[protein] + CoA</text>
        <dbReference type="Rhea" id="RHEA:36683"/>
        <dbReference type="Rhea" id="RHEA-COMP:10131"/>
        <dbReference type="Rhea" id="RHEA-COMP:11032"/>
        <dbReference type="ChEBI" id="CHEBI:29950"/>
        <dbReference type="ChEBI" id="CHEBI:57287"/>
        <dbReference type="ChEBI" id="CHEBI:57379"/>
        <dbReference type="ChEBI" id="CHEBI:74151"/>
        <dbReference type="EC" id="2.3.1.225"/>
    </reaction>
</comment>
<dbReference type="GO" id="GO:0019706">
    <property type="term" value="F:protein-cysteine S-palmitoyltransferase activity"/>
    <property type="evidence" value="ECO:0007669"/>
    <property type="project" value="UniProtKB-EC"/>
</dbReference>
<accession>A0A9D5H7W5</accession>
<evidence type="ECO:0000256" key="7">
    <source>
        <dbReference type="ARBA" id="ARBA00023315"/>
    </source>
</evidence>
<evidence type="ECO:0000256" key="2">
    <source>
        <dbReference type="ARBA" id="ARBA00008574"/>
    </source>
</evidence>
<feature type="transmembrane region" description="Helical" evidence="8">
    <location>
        <begin position="44"/>
        <end position="64"/>
    </location>
</feature>
<dbReference type="EC" id="2.3.1.225" evidence="8"/>
<dbReference type="GO" id="GO:0016020">
    <property type="term" value="C:membrane"/>
    <property type="evidence" value="ECO:0007669"/>
    <property type="project" value="UniProtKB-SubCell"/>
</dbReference>
<keyword evidence="3 8" id="KW-0808">Transferase</keyword>
<evidence type="ECO:0000256" key="8">
    <source>
        <dbReference type="RuleBase" id="RU079119"/>
    </source>
</evidence>
<keyword evidence="5 8" id="KW-1133">Transmembrane helix</keyword>
<keyword evidence="11" id="KW-1185">Reference proteome</keyword>
<dbReference type="InterPro" id="IPR039859">
    <property type="entry name" value="PFA4/ZDH16/20/ERF2-like"/>
</dbReference>
<reference evidence="10" key="2">
    <citation type="journal article" date="2022" name="Hortic Res">
        <title>The genome of Dioscorea zingiberensis sheds light on the biosynthesis, origin and evolution of the medicinally important diosgenin saponins.</title>
        <authorList>
            <person name="Li Y."/>
            <person name="Tan C."/>
            <person name="Li Z."/>
            <person name="Guo J."/>
            <person name="Li S."/>
            <person name="Chen X."/>
            <person name="Wang C."/>
            <person name="Dai X."/>
            <person name="Yang H."/>
            <person name="Song W."/>
            <person name="Hou L."/>
            <person name="Xu J."/>
            <person name="Tong Z."/>
            <person name="Xu A."/>
            <person name="Yuan X."/>
            <person name="Wang W."/>
            <person name="Yang Q."/>
            <person name="Chen L."/>
            <person name="Sun Z."/>
            <person name="Wang K."/>
            <person name="Pan B."/>
            <person name="Chen J."/>
            <person name="Bao Y."/>
            <person name="Liu F."/>
            <person name="Qi X."/>
            <person name="Gang D.R."/>
            <person name="Wen J."/>
            <person name="Li J."/>
        </authorList>
    </citation>
    <scope>NUCLEOTIDE SEQUENCE</scope>
    <source>
        <strain evidence="10">Dzin_1.0</strain>
    </source>
</reference>
<dbReference type="OrthoDB" id="331948at2759"/>
<reference evidence="10" key="1">
    <citation type="submission" date="2021-03" db="EMBL/GenBank/DDBJ databases">
        <authorList>
            <person name="Li Z."/>
            <person name="Yang C."/>
        </authorList>
    </citation>
    <scope>NUCLEOTIDE SEQUENCE</scope>
    <source>
        <strain evidence="10">Dzin_1.0</strain>
        <tissue evidence="10">Leaf</tissue>
    </source>
</reference>
<dbReference type="PROSITE" id="PS50216">
    <property type="entry name" value="DHHC"/>
    <property type="match status" value="1"/>
</dbReference>
<sequence length="268" mass="30815">MAEKKRRFFSWFSLAVISLVGFVYYTTVFIFLEEWLGLGTSSGILNAILFSCLTVMSLVSYFVATFTDPGVVPSSFVPMVEDPQNNPFDAEYCDRCAVYKPPRTHHCQYCKRCVLKMDHHCVWMDTCVGYRNHKPFIIFVLHATLGSCYAMVIFVGGFFQEDHDFETFFLKAGYVLFGFFIAILSLTMSSFFAWNVYLLAHNMTTIEFRAGERARWLANRRGQHHRHPFDLGIIQNFVSVFGPNMCQWLCPTSIGHLQDGTQFPISND</sequence>
<evidence type="ECO:0000259" key="9">
    <source>
        <dbReference type="Pfam" id="PF01529"/>
    </source>
</evidence>
<dbReference type="Pfam" id="PF01529">
    <property type="entry name" value="DHHC"/>
    <property type="match status" value="1"/>
</dbReference>
<keyword evidence="7 8" id="KW-0012">Acyltransferase</keyword>
<feature type="domain" description="Palmitoyltransferase DHHC" evidence="9">
    <location>
        <begin position="89"/>
        <end position="209"/>
    </location>
</feature>
<feature type="transmembrane region" description="Helical" evidence="8">
    <location>
        <begin position="172"/>
        <end position="200"/>
    </location>
</feature>
<name>A0A9D5H7W5_9LILI</name>
<dbReference type="PANTHER" id="PTHR12246">
    <property type="entry name" value="PALMITOYLTRANSFERASE ZDHHC16"/>
    <property type="match status" value="1"/>
</dbReference>
<feature type="transmembrane region" description="Helical" evidence="8">
    <location>
        <begin position="136"/>
        <end position="160"/>
    </location>
</feature>
<evidence type="ECO:0000313" key="11">
    <source>
        <dbReference type="Proteomes" id="UP001085076"/>
    </source>
</evidence>
<evidence type="ECO:0000256" key="4">
    <source>
        <dbReference type="ARBA" id="ARBA00022692"/>
    </source>
</evidence>
<protein>
    <recommendedName>
        <fullName evidence="8">S-acyltransferase</fullName>
        <ecNumber evidence="8">2.3.1.225</ecNumber>
    </recommendedName>
    <alternativeName>
        <fullName evidence="8">Palmitoyltransferase</fullName>
    </alternativeName>
</protein>
<keyword evidence="4 8" id="KW-0812">Transmembrane</keyword>
<comment type="similarity">
    <text evidence="2 8">Belongs to the DHHC palmitoyltransferase family.</text>
</comment>
<proteinExistence type="inferred from homology"/>
<evidence type="ECO:0000313" key="10">
    <source>
        <dbReference type="EMBL" id="KAJ0966601.1"/>
    </source>
</evidence>
<comment type="subcellular location">
    <subcellularLocation>
        <location evidence="1">Membrane</location>
        <topology evidence="1">Multi-pass membrane protein</topology>
    </subcellularLocation>
</comment>
<evidence type="ECO:0000256" key="6">
    <source>
        <dbReference type="ARBA" id="ARBA00023136"/>
    </source>
</evidence>
<evidence type="ECO:0000256" key="5">
    <source>
        <dbReference type="ARBA" id="ARBA00022989"/>
    </source>
</evidence>
<comment type="domain">
    <text evidence="8">The DHHC domain is required for palmitoyltransferase activity.</text>
</comment>
<feature type="transmembrane region" description="Helical" evidence="8">
    <location>
        <begin position="12"/>
        <end position="32"/>
    </location>
</feature>
<dbReference type="AlphaFoldDB" id="A0A9D5H7W5"/>